<organism evidence="8 9">
    <name type="scientific">Dysgonomonas gadei ATCC BAA-286</name>
    <dbReference type="NCBI Taxonomy" id="742766"/>
    <lineage>
        <taxon>Bacteria</taxon>
        <taxon>Pseudomonadati</taxon>
        <taxon>Bacteroidota</taxon>
        <taxon>Bacteroidia</taxon>
        <taxon>Bacteroidales</taxon>
        <taxon>Dysgonomonadaceae</taxon>
        <taxon>Dysgonomonas</taxon>
    </lineage>
</organism>
<dbReference type="PIRSF" id="PIRSF006483">
    <property type="entry name" value="Membrane_protein_YitT"/>
    <property type="match status" value="1"/>
</dbReference>
<dbReference type="RefSeq" id="WP_006798656.1">
    <property type="nucleotide sequence ID" value="NZ_GL891980.1"/>
</dbReference>
<evidence type="ECO:0000256" key="2">
    <source>
        <dbReference type="ARBA" id="ARBA00022475"/>
    </source>
</evidence>
<dbReference type="EMBL" id="ADLV01000015">
    <property type="protein sequence ID" value="EGK02891.1"/>
    <property type="molecule type" value="Genomic_DNA"/>
</dbReference>
<name>F5IW91_9BACT</name>
<feature type="transmembrane region" description="Helical" evidence="6">
    <location>
        <begin position="21"/>
        <end position="42"/>
    </location>
</feature>
<proteinExistence type="predicted"/>
<dbReference type="CDD" id="cd16380">
    <property type="entry name" value="YitT_C"/>
    <property type="match status" value="1"/>
</dbReference>
<evidence type="ECO:0000259" key="7">
    <source>
        <dbReference type="Pfam" id="PF10035"/>
    </source>
</evidence>
<keyword evidence="3 6" id="KW-0812">Transmembrane</keyword>
<evidence type="ECO:0000256" key="3">
    <source>
        <dbReference type="ARBA" id="ARBA00022692"/>
    </source>
</evidence>
<dbReference type="InterPro" id="IPR015867">
    <property type="entry name" value="N-reg_PII/ATP_PRibTrfase_C"/>
</dbReference>
<feature type="transmembrane region" description="Helical" evidence="6">
    <location>
        <begin position="163"/>
        <end position="183"/>
    </location>
</feature>
<comment type="caution">
    <text evidence="8">The sequence shown here is derived from an EMBL/GenBank/DDBJ whole genome shotgun (WGS) entry which is preliminary data.</text>
</comment>
<feature type="transmembrane region" description="Helical" evidence="6">
    <location>
        <begin position="69"/>
        <end position="87"/>
    </location>
</feature>
<keyword evidence="2" id="KW-1003">Cell membrane</keyword>
<feature type="transmembrane region" description="Helical" evidence="6">
    <location>
        <begin position="94"/>
        <end position="113"/>
    </location>
</feature>
<feature type="domain" description="DUF2179" evidence="7">
    <location>
        <begin position="236"/>
        <end position="290"/>
    </location>
</feature>
<evidence type="ECO:0000313" key="9">
    <source>
        <dbReference type="Proteomes" id="UP000004913"/>
    </source>
</evidence>
<keyword evidence="5 6" id="KW-0472">Membrane</keyword>
<dbReference type="InterPro" id="IPR051461">
    <property type="entry name" value="UPF0750_membrane"/>
</dbReference>
<keyword evidence="9" id="KW-1185">Reference proteome</keyword>
<dbReference type="Proteomes" id="UP000004913">
    <property type="component" value="Unassembled WGS sequence"/>
</dbReference>
<accession>F5IW91</accession>
<dbReference type="Pfam" id="PF10035">
    <property type="entry name" value="DUF2179"/>
    <property type="match status" value="1"/>
</dbReference>
<evidence type="ECO:0000256" key="5">
    <source>
        <dbReference type="ARBA" id="ARBA00023136"/>
    </source>
</evidence>
<evidence type="ECO:0000256" key="4">
    <source>
        <dbReference type="ARBA" id="ARBA00022989"/>
    </source>
</evidence>
<reference evidence="8 9" key="1">
    <citation type="submission" date="2011-04" db="EMBL/GenBank/DDBJ databases">
        <title>The Genome Sequence of Dysgonomonas gadei ATCC BAA-286.</title>
        <authorList>
            <consortium name="The Broad Institute Genome Sequencing Platform"/>
            <person name="Earl A."/>
            <person name="Ward D."/>
            <person name="Feldgarden M."/>
            <person name="Gevers D."/>
            <person name="Pudlo N."/>
            <person name="Martens E."/>
            <person name="Allen-Vercoe E."/>
            <person name="Young S.K."/>
            <person name="Zeng Q."/>
            <person name="Gargeya S."/>
            <person name="Fitzgerald M."/>
            <person name="Haas B."/>
            <person name="Abouelleil A."/>
            <person name="Alvarado L."/>
            <person name="Arachchi H.M."/>
            <person name="Berlin A."/>
            <person name="Brown A."/>
            <person name="Chapman S.B."/>
            <person name="Chen Z."/>
            <person name="Dunbar C."/>
            <person name="Freedman E."/>
            <person name="Gearin G."/>
            <person name="Gellesch M."/>
            <person name="Goldberg J."/>
            <person name="Griggs A."/>
            <person name="Gujja S."/>
            <person name="Heiman D."/>
            <person name="Howarth C."/>
            <person name="Larson L."/>
            <person name="Lui A."/>
            <person name="MacDonald P.J.P."/>
            <person name="Mehta T."/>
            <person name="Montmayeur A."/>
            <person name="Murphy C."/>
            <person name="Neiman D."/>
            <person name="Pearson M."/>
            <person name="Priest M."/>
            <person name="Roberts A."/>
            <person name="Saif S."/>
            <person name="Shea T."/>
            <person name="Shenoy N."/>
            <person name="Sisk P."/>
            <person name="Stolte C."/>
            <person name="Sykes S."/>
            <person name="Yandava C."/>
            <person name="Wortman J."/>
            <person name="Nusbaum C."/>
            <person name="Birren B."/>
        </authorList>
    </citation>
    <scope>NUCLEOTIDE SEQUENCE [LARGE SCALE GENOMIC DNA]</scope>
    <source>
        <strain evidence="8 9">ATCC BAA-286</strain>
    </source>
</reference>
<dbReference type="Pfam" id="PF02588">
    <property type="entry name" value="YitT_membrane"/>
    <property type="match status" value="1"/>
</dbReference>
<dbReference type="Gene3D" id="3.30.70.120">
    <property type="match status" value="1"/>
</dbReference>
<dbReference type="HOGENOM" id="CLU_063199_1_1_10"/>
<dbReference type="eggNOG" id="COG1284">
    <property type="taxonomic scope" value="Bacteria"/>
</dbReference>
<evidence type="ECO:0000256" key="6">
    <source>
        <dbReference type="SAM" id="Phobius"/>
    </source>
</evidence>
<gene>
    <name evidence="8" type="ORF">HMPREF9455_01141</name>
</gene>
<dbReference type="PANTHER" id="PTHR33545:SF5">
    <property type="entry name" value="UPF0750 MEMBRANE PROTEIN YITT"/>
    <property type="match status" value="1"/>
</dbReference>
<keyword evidence="4 6" id="KW-1133">Transmembrane helix</keyword>
<dbReference type="InterPro" id="IPR019264">
    <property type="entry name" value="DUF2179"/>
</dbReference>
<dbReference type="GO" id="GO:0005886">
    <property type="term" value="C:plasma membrane"/>
    <property type="evidence" value="ECO:0007669"/>
    <property type="project" value="UniProtKB-SubCell"/>
</dbReference>
<feature type="transmembrane region" description="Helical" evidence="6">
    <location>
        <begin position="189"/>
        <end position="207"/>
    </location>
</feature>
<feature type="transmembrane region" description="Helical" evidence="6">
    <location>
        <begin position="125"/>
        <end position="142"/>
    </location>
</feature>
<protein>
    <recommendedName>
        <fullName evidence="7">DUF2179 domain-containing protein</fullName>
    </recommendedName>
</protein>
<dbReference type="PANTHER" id="PTHR33545">
    <property type="entry name" value="UPF0750 MEMBRANE PROTEIN YITT-RELATED"/>
    <property type="match status" value="1"/>
</dbReference>
<evidence type="ECO:0000313" key="8">
    <source>
        <dbReference type="EMBL" id="EGK02891.1"/>
    </source>
</evidence>
<comment type="subcellular location">
    <subcellularLocation>
        <location evidence="1">Cell membrane</location>
        <topology evidence="1">Multi-pass membrane protein</topology>
    </subcellularLocation>
</comment>
<evidence type="ECO:0000256" key="1">
    <source>
        <dbReference type="ARBA" id="ARBA00004651"/>
    </source>
</evidence>
<sequence length="298" mass="33201">MNALKKRIEGMPKRYLKEFYWKDYVSIFFGLALYAVGLIGFIKPVGIVTGGLTGIALLVEYASGIPLQYTYFFTNCALLLVALKLLGFKFMIKTIYGVIVLTFLLTLCQTYIIEPIVKNEPLLSGVIGGMMCGTGIGLVFSANGSTGGTDIVVALINKYKNIAFGRGMLLCDFIIISSSYFLFYDYQKIVYALIVMGVMTYCIDMVINGFRQSVQVLIFSEKYEIIATAINQELHRGCTVLDGTGWYSKKPTKVIIVLAKRTEAVEMFRLIKSIDEKAFISQSTVRGVYGEGFDKIRT</sequence>
<dbReference type="AlphaFoldDB" id="F5IW91"/>
<dbReference type="STRING" id="742766.HMPREF9455_01141"/>
<dbReference type="InterPro" id="IPR003740">
    <property type="entry name" value="YitT"/>
</dbReference>